<dbReference type="Pfam" id="PF17800">
    <property type="entry name" value="NPL"/>
    <property type="match status" value="1"/>
</dbReference>
<dbReference type="HOGENOM" id="CLU_1940194_0_0_1"/>
<dbReference type="KEGG" id="dpx:DAPPUDRAFT_302209"/>
<proteinExistence type="predicted"/>
<name>E9HM92_DAPPU</name>
<feature type="domain" description="Nucleoplasmin-like" evidence="1">
    <location>
        <begin position="12"/>
        <end position="126"/>
    </location>
</feature>
<sequence>MSCLNTCSPKSFWSMVIKPKNKYSFTVERSFHISKAVIDFSSRPRDNYGVYLHSAMTSLVVDCGDQKGIILCNLGNQETKKMLRPEADLDVHFQTGQEITLYSVKLHPDESTNNLYQTLTIHLSGYEFIV</sequence>
<evidence type="ECO:0000259" key="1">
    <source>
        <dbReference type="Pfam" id="PF17800"/>
    </source>
</evidence>
<protein>
    <recommendedName>
        <fullName evidence="1">Nucleoplasmin-like domain-containing protein</fullName>
    </recommendedName>
</protein>
<evidence type="ECO:0000313" key="3">
    <source>
        <dbReference type="Proteomes" id="UP000000305"/>
    </source>
</evidence>
<dbReference type="OrthoDB" id="6329875at2759"/>
<dbReference type="InterPro" id="IPR041232">
    <property type="entry name" value="NPL"/>
</dbReference>
<gene>
    <name evidence="2" type="ORF">DAPPUDRAFT_302209</name>
</gene>
<dbReference type="InParanoid" id="E9HM92"/>
<keyword evidence="3" id="KW-1185">Reference proteome</keyword>
<organism evidence="2 3">
    <name type="scientific">Daphnia pulex</name>
    <name type="common">Water flea</name>
    <dbReference type="NCBI Taxonomy" id="6669"/>
    <lineage>
        <taxon>Eukaryota</taxon>
        <taxon>Metazoa</taxon>
        <taxon>Ecdysozoa</taxon>
        <taxon>Arthropoda</taxon>
        <taxon>Crustacea</taxon>
        <taxon>Branchiopoda</taxon>
        <taxon>Diplostraca</taxon>
        <taxon>Cladocera</taxon>
        <taxon>Anomopoda</taxon>
        <taxon>Daphniidae</taxon>
        <taxon>Daphnia</taxon>
    </lineage>
</organism>
<reference evidence="2 3" key="1">
    <citation type="journal article" date="2011" name="Science">
        <title>The ecoresponsive genome of Daphnia pulex.</title>
        <authorList>
            <person name="Colbourne J.K."/>
            <person name="Pfrender M.E."/>
            <person name="Gilbert D."/>
            <person name="Thomas W.K."/>
            <person name="Tucker A."/>
            <person name="Oakley T.H."/>
            <person name="Tokishita S."/>
            <person name="Aerts A."/>
            <person name="Arnold G.J."/>
            <person name="Basu M.K."/>
            <person name="Bauer D.J."/>
            <person name="Caceres C.E."/>
            <person name="Carmel L."/>
            <person name="Casola C."/>
            <person name="Choi J.H."/>
            <person name="Detter J.C."/>
            <person name="Dong Q."/>
            <person name="Dusheyko S."/>
            <person name="Eads B.D."/>
            <person name="Frohlich T."/>
            <person name="Geiler-Samerotte K.A."/>
            <person name="Gerlach D."/>
            <person name="Hatcher P."/>
            <person name="Jogdeo S."/>
            <person name="Krijgsveld J."/>
            <person name="Kriventseva E.V."/>
            <person name="Kultz D."/>
            <person name="Laforsch C."/>
            <person name="Lindquist E."/>
            <person name="Lopez J."/>
            <person name="Manak J.R."/>
            <person name="Muller J."/>
            <person name="Pangilinan J."/>
            <person name="Patwardhan R.P."/>
            <person name="Pitluck S."/>
            <person name="Pritham E.J."/>
            <person name="Rechtsteiner A."/>
            <person name="Rho M."/>
            <person name="Rogozin I.B."/>
            <person name="Sakarya O."/>
            <person name="Salamov A."/>
            <person name="Schaack S."/>
            <person name="Shapiro H."/>
            <person name="Shiga Y."/>
            <person name="Skalitzky C."/>
            <person name="Smith Z."/>
            <person name="Souvorov A."/>
            <person name="Sung W."/>
            <person name="Tang Z."/>
            <person name="Tsuchiya D."/>
            <person name="Tu H."/>
            <person name="Vos H."/>
            <person name="Wang M."/>
            <person name="Wolf Y.I."/>
            <person name="Yamagata H."/>
            <person name="Yamada T."/>
            <person name="Ye Y."/>
            <person name="Shaw J.R."/>
            <person name="Andrews J."/>
            <person name="Crease T.J."/>
            <person name="Tang H."/>
            <person name="Lucas S.M."/>
            <person name="Robertson H.M."/>
            <person name="Bork P."/>
            <person name="Koonin E.V."/>
            <person name="Zdobnov E.M."/>
            <person name="Grigoriev I.V."/>
            <person name="Lynch M."/>
            <person name="Boore J.L."/>
        </authorList>
    </citation>
    <scope>NUCLEOTIDE SEQUENCE [LARGE SCALE GENOMIC DNA]</scope>
</reference>
<dbReference type="AlphaFoldDB" id="E9HM92"/>
<evidence type="ECO:0000313" key="2">
    <source>
        <dbReference type="EMBL" id="EFX67145.1"/>
    </source>
</evidence>
<dbReference type="PhylomeDB" id="E9HM92"/>
<accession>E9HM92</accession>
<dbReference type="Gene3D" id="2.60.120.340">
    <property type="entry name" value="Nucleoplasmin core domain"/>
    <property type="match status" value="1"/>
</dbReference>
<dbReference type="Proteomes" id="UP000000305">
    <property type="component" value="Unassembled WGS sequence"/>
</dbReference>
<dbReference type="EMBL" id="GL732685">
    <property type="protein sequence ID" value="EFX67145.1"/>
    <property type="molecule type" value="Genomic_DNA"/>
</dbReference>